<keyword evidence="4" id="KW-1185">Reference proteome</keyword>
<gene>
    <name evidence="3" type="ORF">JIV24_05870</name>
</gene>
<accession>A0ABS1HGV9</accession>
<name>A0ABS1HGV9_9BACT</name>
<evidence type="ECO:0000259" key="2">
    <source>
        <dbReference type="Pfam" id="PF18291"/>
    </source>
</evidence>
<feature type="domain" description="HU" evidence="2">
    <location>
        <begin position="2"/>
        <end position="85"/>
    </location>
</feature>
<dbReference type="SUPFAM" id="SSF47729">
    <property type="entry name" value="IHF-like DNA-binding proteins"/>
    <property type="match status" value="1"/>
</dbReference>
<keyword evidence="1" id="KW-0238">DNA-binding</keyword>
<proteinExistence type="predicted"/>
<dbReference type="Pfam" id="PF18291">
    <property type="entry name" value="HU-HIG"/>
    <property type="match status" value="1"/>
</dbReference>
<dbReference type="InterPro" id="IPR041607">
    <property type="entry name" value="HU-HIG"/>
</dbReference>
<protein>
    <recommendedName>
        <fullName evidence="2">HU domain-containing protein</fullName>
    </recommendedName>
</protein>
<evidence type="ECO:0000256" key="1">
    <source>
        <dbReference type="ARBA" id="ARBA00023125"/>
    </source>
</evidence>
<sequence length="86" mass="9461">MEKFSALSEADIHGVIIALDNVIQDMLAQGRIVRLDKLGSLYATLSSQGEEEADKVTANSIRKVGVNYRPGKRIIESIKRAGFTKK</sequence>
<dbReference type="RefSeq" id="WP_200464122.1">
    <property type="nucleotide sequence ID" value="NZ_JAENRR010000009.1"/>
</dbReference>
<dbReference type="EMBL" id="JAENRR010000009">
    <property type="protein sequence ID" value="MBK3516860.1"/>
    <property type="molecule type" value="Genomic_DNA"/>
</dbReference>
<comment type="caution">
    <text evidence="3">The sequence shown here is derived from an EMBL/GenBank/DDBJ whole genome shotgun (WGS) entry which is preliminary data.</text>
</comment>
<evidence type="ECO:0000313" key="3">
    <source>
        <dbReference type="EMBL" id="MBK3516860.1"/>
    </source>
</evidence>
<dbReference type="Proteomes" id="UP000605676">
    <property type="component" value="Unassembled WGS sequence"/>
</dbReference>
<dbReference type="InterPro" id="IPR010992">
    <property type="entry name" value="IHF-like_DNA-bd_dom_sf"/>
</dbReference>
<evidence type="ECO:0000313" key="4">
    <source>
        <dbReference type="Proteomes" id="UP000605676"/>
    </source>
</evidence>
<organism evidence="3 4">
    <name type="scientific">Carboxylicivirga marina</name>
    <dbReference type="NCBI Taxonomy" id="2800988"/>
    <lineage>
        <taxon>Bacteria</taxon>
        <taxon>Pseudomonadati</taxon>
        <taxon>Bacteroidota</taxon>
        <taxon>Bacteroidia</taxon>
        <taxon>Marinilabiliales</taxon>
        <taxon>Marinilabiliaceae</taxon>
        <taxon>Carboxylicivirga</taxon>
    </lineage>
</organism>
<reference evidence="3 4" key="1">
    <citation type="submission" date="2021-01" db="EMBL/GenBank/DDBJ databases">
        <title>Carboxyliciviraga sp.nov., isolated from coastal sediments.</title>
        <authorList>
            <person name="Lu D."/>
            <person name="Zhang T."/>
        </authorList>
    </citation>
    <scope>NUCLEOTIDE SEQUENCE [LARGE SCALE GENOMIC DNA]</scope>
    <source>
        <strain evidence="3 4">N1Y132</strain>
    </source>
</reference>